<evidence type="ECO:0000313" key="2">
    <source>
        <dbReference type="EMBL" id="ROR93871.1"/>
    </source>
</evidence>
<accession>A0A3N2D289</accession>
<evidence type="ECO:0000313" key="3">
    <source>
        <dbReference type="Proteomes" id="UP000275356"/>
    </source>
</evidence>
<feature type="compositionally biased region" description="Gly residues" evidence="1">
    <location>
        <begin position="10"/>
        <end position="36"/>
    </location>
</feature>
<proteinExistence type="predicted"/>
<feature type="region of interest" description="Disordered" evidence="1">
    <location>
        <begin position="1"/>
        <end position="45"/>
    </location>
</feature>
<dbReference type="EMBL" id="RKHQ01000002">
    <property type="protein sequence ID" value="ROR93871.1"/>
    <property type="molecule type" value="Genomic_DNA"/>
</dbReference>
<dbReference type="Pfam" id="PF10722">
    <property type="entry name" value="YbjN"/>
    <property type="match status" value="1"/>
</dbReference>
<dbReference type="RefSeq" id="WP_123740757.1">
    <property type="nucleotide sequence ID" value="NZ_RKHQ01000002.1"/>
</dbReference>
<keyword evidence="3" id="KW-1185">Reference proteome</keyword>
<evidence type="ECO:0000256" key="1">
    <source>
        <dbReference type="SAM" id="MobiDB-lite"/>
    </source>
</evidence>
<dbReference type="AlphaFoldDB" id="A0A3N2D289"/>
<dbReference type="Proteomes" id="UP000275356">
    <property type="component" value="Unassembled WGS sequence"/>
</dbReference>
<gene>
    <name evidence="2" type="ORF">EDD28_3299</name>
</gene>
<sequence length="181" mass="18799">MSTPDQPGGRPRGGSGTSGNGGGSRRAGRGSRGPAGRGSAVEDVTPERIRVAVSTRGELVRETEDGATGRNGGWAYEASLVGTDVVVRLAWPRLLPHESRRGLLQLLNDWNRDRILPTLRLSEHTEGLGVVATFTVSAVPGMTREQLAEVVEVGVVAGAGALTALSSSVPPATRPEDDAAD</sequence>
<reference evidence="2 3" key="1">
    <citation type="submission" date="2018-11" db="EMBL/GenBank/DDBJ databases">
        <title>Sequencing the genomes of 1000 actinobacteria strains.</title>
        <authorList>
            <person name="Klenk H.-P."/>
        </authorList>
    </citation>
    <scope>NUCLEOTIDE SEQUENCE [LARGE SCALE GENOMIC DNA]</scope>
    <source>
        <strain evidence="2 3">DSM 13521</strain>
    </source>
</reference>
<dbReference type="OrthoDB" id="3256964at2"/>
<organism evidence="2 3">
    <name type="scientific">Salana multivorans</name>
    <dbReference type="NCBI Taxonomy" id="120377"/>
    <lineage>
        <taxon>Bacteria</taxon>
        <taxon>Bacillati</taxon>
        <taxon>Actinomycetota</taxon>
        <taxon>Actinomycetes</taxon>
        <taxon>Micrococcales</taxon>
        <taxon>Beutenbergiaceae</taxon>
        <taxon>Salana</taxon>
    </lineage>
</organism>
<comment type="caution">
    <text evidence="2">The sequence shown here is derived from an EMBL/GenBank/DDBJ whole genome shotgun (WGS) entry which is preliminary data.</text>
</comment>
<protein>
    <submittedName>
        <fullName evidence="2">Putative sensory transduction regulator</fullName>
    </submittedName>
</protein>
<dbReference type="InterPro" id="IPR019660">
    <property type="entry name" value="Put_sensory_transdc_reg_YbjN"/>
</dbReference>
<name>A0A3N2D289_9MICO</name>